<dbReference type="Proteomes" id="UP000234384">
    <property type="component" value="Unassembled WGS sequence"/>
</dbReference>
<proteinExistence type="predicted"/>
<name>A0A2I1K1L2_9LACT</name>
<gene>
    <name evidence="1" type="ORF">CYJ57_03240</name>
</gene>
<dbReference type="InterPro" id="IPR014904">
    <property type="entry name" value="YkuJ-like"/>
</dbReference>
<protein>
    <submittedName>
        <fullName evidence="1">DUF1797 domain-containing protein</fullName>
    </submittedName>
</protein>
<dbReference type="RefSeq" id="WP_006702141.1">
    <property type="nucleotide sequence ID" value="NZ_PKHE01000006.1"/>
</dbReference>
<dbReference type="EMBL" id="PKHE01000006">
    <property type="protein sequence ID" value="PKY89549.1"/>
    <property type="molecule type" value="Genomic_DNA"/>
</dbReference>
<dbReference type="InterPro" id="IPR038073">
    <property type="entry name" value="YkuJ-like_sf"/>
</dbReference>
<sequence>MKPSVLTGIIQRLEAMIKSQHEENEVRRFEVDGIEKCQVTYHNDNDTFTLYDSLNKTEYQFDNLDLVAIEIYELLN</sequence>
<comment type="caution">
    <text evidence="1">The sequence shown here is derived from an EMBL/GenBank/DDBJ whole genome shotgun (WGS) entry which is preliminary data.</text>
</comment>
<reference evidence="1 2" key="1">
    <citation type="submission" date="2017-12" db="EMBL/GenBank/DDBJ databases">
        <title>Phylogenetic diversity of female urinary microbiome.</title>
        <authorList>
            <person name="Thomas-White K."/>
            <person name="Wolfe A.J."/>
        </authorList>
    </citation>
    <scope>NUCLEOTIDE SEQUENCE [LARGE SCALE GENOMIC DNA]</scope>
    <source>
        <strain evidence="1 2">UMB0898</strain>
    </source>
</reference>
<evidence type="ECO:0000313" key="2">
    <source>
        <dbReference type="Proteomes" id="UP000234384"/>
    </source>
</evidence>
<accession>A0A2I1K1L2</accession>
<evidence type="ECO:0000313" key="1">
    <source>
        <dbReference type="EMBL" id="PKY89549.1"/>
    </source>
</evidence>
<dbReference type="Gene3D" id="3.30.720.20">
    <property type="entry name" value="Protein of unknown function DUF1797"/>
    <property type="match status" value="1"/>
</dbReference>
<dbReference type="AlphaFoldDB" id="A0A2I1K1L2"/>
<organism evidence="1 2">
    <name type="scientific">Falseniella ignava</name>
    <dbReference type="NCBI Taxonomy" id="137730"/>
    <lineage>
        <taxon>Bacteria</taxon>
        <taxon>Bacillati</taxon>
        <taxon>Bacillota</taxon>
        <taxon>Bacilli</taxon>
        <taxon>Lactobacillales</taxon>
        <taxon>Aerococcaceae</taxon>
        <taxon>Falseniella</taxon>
    </lineage>
</organism>
<dbReference type="OrthoDB" id="2361638at2"/>
<dbReference type="SUPFAM" id="SSF143567">
    <property type="entry name" value="YkuJ-like"/>
    <property type="match status" value="1"/>
</dbReference>
<dbReference type="Pfam" id="PF08796">
    <property type="entry name" value="DUF1797"/>
    <property type="match status" value="1"/>
</dbReference>